<protein>
    <submittedName>
        <fullName evidence="1">Uncharacterized protein</fullName>
    </submittedName>
</protein>
<reference evidence="1 2" key="1">
    <citation type="journal article" date="2021" name="Elife">
        <title>Chloroplast acquisition without the gene transfer in kleptoplastic sea slugs, Plakobranchus ocellatus.</title>
        <authorList>
            <person name="Maeda T."/>
            <person name="Takahashi S."/>
            <person name="Yoshida T."/>
            <person name="Shimamura S."/>
            <person name="Takaki Y."/>
            <person name="Nagai Y."/>
            <person name="Toyoda A."/>
            <person name="Suzuki Y."/>
            <person name="Arimoto A."/>
            <person name="Ishii H."/>
            <person name="Satoh N."/>
            <person name="Nishiyama T."/>
            <person name="Hasebe M."/>
            <person name="Maruyama T."/>
            <person name="Minagawa J."/>
            <person name="Obokata J."/>
            <person name="Shigenobu S."/>
        </authorList>
    </citation>
    <scope>NUCLEOTIDE SEQUENCE [LARGE SCALE GENOMIC DNA]</scope>
</reference>
<organism evidence="1 2">
    <name type="scientific">Plakobranchus ocellatus</name>
    <dbReference type="NCBI Taxonomy" id="259542"/>
    <lineage>
        <taxon>Eukaryota</taxon>
        <taxon>Metazoa</taxon>
        <taxon>Spiralia</taxon>
        <taxon>Lophotrochozoa</taxon>
        <taxon>Mollusca</taxon>
        <taxon>Gastropoda</taxon>
        <taxon>Heterobranchia</taxon>
        <taxon>Euthyneura</taxon>
        <taxon>Panpulmonata</taxon>
        <taxon>Sacoglossa</taxon>
        <taxon>Placobranchoidea</taxon>
        <taxon>Plakobranchidae</taxon>
        <taxon>Plakobranchus</taxon>
    </lineage>
</organism>
<evidence type="ECO:0000313" key="2">
    <source>
        <dbReference type="Proteomes" id="UP000735302"/>
    </source>
</evidence>
<dbReference type="Proteomes" id="UP000735302">
    <property type="component" value="Unassembled WGS sequence"/>
</dbReference>
<dbReference type="EMBL" id="BLXT01001839">
    <property type="protein sequence ID" value="GFN88103.1"/>
    <property type="molecule type" value="Genomic_DNA"/>
</dbReference>
<name>A0AAV3Z212_9GAST</name>
<sequence length="82" mass="9896">MFQIPQAKPGSNRNDFRFYHGNKEIIRALQLWGHTQTALRDRFVCGLRDVNIQKRLLQEQNLTLDTATLTWLWLWKWPKKML</sequence>
<gene>
    <name evidence="1" type="ORF">PoB_001460900</name>
</gene>
<evidence type="ECO:0000313" key="1">
    <source>
        <dbReference type="EMBL" id="GFN88103.1"/>
    </source>
</evidence>
<proteinExistence type="predicted"/>
<dbReference type="AlphaFoldDB" id="A0AAV3Z212"/>
<comment type="caution">
    <text evidence="1">The sequence shown here is derived from an EMBL/GenBank/DDBJ whole genome shotgun (WGS) entry which is preliminary data.</text>
</comment>
<accession>A0AAV3Z212</accession>
<keyword evidence="2" id="KW-1185">Reference proteome</keyword>